<dbReference type="InterPro" id="IPR035985">
    <property type="entry name" value="Ubiquitin-activating_enz"/>
</dbReference>
<feature type="compositionally biased region" description="Basic and acidic residues" evidence="3">
    <location>
        <begin position="555"/>
        <end position="577"/>
    </location>
</feature>
<reference evidence="5 6" key="1">
    <citation type="submission" date="2023-08" db="EMBL/GenBank/DDBJ databases">
        <title>Black Yeasts Isolated from many extreme environments.</title>
        <authorList>
            <person name="Coleine C."/>
            <person name="Stajich J.E."/>
            <person name="Selbmann L."/>
        </authorList>
    </citation>
    <scope>NUCLEOTIDE SEQUENCE [LARGE SCALE GENOMIC DNA]</scope>
    <source>
        <strain evidence="5 6">CCFEE 5792</strain>
    </source>
</reference>
<evidence type="ECO:0000256" key="2">
    <source>
        <dbReference type="ARBA" id="ARBA00043893"/>
    </source>
</evidence>
<feature type="region of interest" description="Disordered" evidence="3">
    <location>
        <begin position="373"/>
        <end position="397"/>
    </location>
</feature>
<dbReference type="InterPro" id="IPR045886">
    <property type="entry name" value="ThiF/MoeB/HesA"/>
</dbReference>
<feature type="region of interest" description="Disordered" evidence="3">
    <location>
        <begin position="256"/>
        <end position="284"/>
    </location>
</feature>
<dbReference type="Proteomes" id="UP001358417">
    <property type="component" value="Unassembled WGS sequence"/>
</dbReference>
<dbReference type="GO" id="GO:0032447">
    <property type="term" value="P:protein urmylation"/>
    <property type="evidence" value="ECO:0007669"/>
    <property type="project" value="TreeGrafter"/>
</dbReference>
<evidence type="ECO:0000313" key="6">
    <source>
        <dbReference type="Proteomes" id="UP001358417"/>
    </source>
</evidence>
<dbReference type="SUPFAM" id="SSF69572">
    <property type="entry name" value="Activating enzymes of the ubiquitin-like proteins"/>
    <property type="match status" value="1"/>
</dbReference>
<evidence type="ECO:0000256" key="1">
    <source>
        <dbReference type="ARBA" id="ARBA00022695"/>
    </source>
</evidence>
<comment type="function">
    <text evidence="2">Plays a central role in 2-thiolation of mcm(5)S(2)U at tRNA wobble positions of cytosolic tRNA(Lys), tRNA(Glu) and tRNA(Gln). Also essential during biosynthesis of the molybdenum cofactor. Acts by mediating the C-terminal thiocarboxylation of sulfur carriers urm1 and mocs2a. Its N-terminus first activates urm1 and mocs2a as acyl-adenylates (-COAMP), then the persulfide sulfur on the catalytic cysteine is transferred to urm1 and mocs2a to form thiocarboxylation (-COSH) of their C-terminus. The reaction probably involves hydrogen sulfide that is generated from the persulfide intermediate and that acts as a nucleophile towards urm1 and mocs2a. Subsequently, a transient disulfide bond is formed. Does not use thiosulfate as sulfur donor; nfs1 probably acting as a sulfur donor for thiocarboxylation reactions.</text>
</comment>
<gene>
    <name evidence="5" type="ORF">LTR84_000081</name>
</gene>
<feature type="region of interest" description="Disordered" evidence="3">
    <location>
        <begin position="627"/>
        <end position="646"/>
    </location>
</feature>
<feature type="compositionally biased region" description="Basic and acidic residues" evidence="3">
    <location>
        <begin position="274"/>
        <end position="283"/>
    </location>
</feature>
<dbReference type="Gene3D" id="3.40.50.720">
    <property type="entry name" value="NAD(P)-binding Rossmann-like Domain"/>
    <property type="match status" value="1"/>
</dbReference>
<organism evidence="5 6">
    <name type="scientific">Exophiala bonariae</name>
    <dbReference type="NCBI Taxonomy" id="1690606"/>
    <lineage>
        <taxon>Eukaryota</taxon>
        <taxon>Fungi</taxon>
        <taxon>Dikarya</taxon>
        <taxon>Ascomycota</taxon>
        <taxon>Pezizomycotina</taxon>
        <taxon>Eurotiomycetes</taxon>
        <taxon>Chaetothyriomycetidae</taxon>
        <taxon>Chaetothyriales</taxon>
        <taxon>Herpotrichiellaceae</taxon>
        <taxon>Exophiala</taxon>
    </lineage>
</organism>
<feature type="region of interest" description="Disordered" evidence="3">
    <location>
        <begin position="510"/>
        <end position="536"/>
    </location>
</feature>
<sequence>MATPPPPPPATPPILLPAPALSSSRYNRQLLVPQLRGLTGQSNLLKARILIVGLGGLGSPAALYLAGAGIWTLGLMDGDAVETSNLHRQIAHNEDAAARRMSKVASALRACRALNSDVEYLPYEMRAMAQGPDGFLDVLRQGRFGVVLDCTDNPAARYLISDACVLAGAVLVSGAAQRGEGQLVVLNCPPIGGVWGGDESQGEAEEKGPCYRCVFPRPPAPEMVRGCSEIGILGHVVGVIGVLMAGEAIKIVSQGRHVPPSAEERQVQQQQRQQQKEHMEPKKQQHTMLLYNTFAADPRNQFRTITLRGRRKDCVACGDDEVLAAKNLTRITAESISEGRMDYVAFCGVLEDVNVLGEEHRVDAKEFLWSQQQQTRQRQWSGQRDGGHIGKRKRGFKSRPRGLVVDVREEHEVELGPKISGSVNVPLSRILRHGGKAFDDLHAHIDRVHVEDAGPDGTAREGFGEGRQGGMIDQETHVPVAISGSTITAHSGAASENVSFGGMVDEETHISPTSRAQDFPVEHSKPGQVSGINSGLNLENGALVNEESHVPITATDRDAYPQRPDAKNQDSHDERSGNTDIFAPEEEERTGDEENGWPIYFVCQRGNDSQIAAQKLLDRIRAEEKEEADMEVEAPGDLDGSAPVARKKTRPWGWVGDIKGGFVALERHHFEGSP</sequence>
<dbReference type="RefSeq" id="XP_064711572.1">
    <property type="nucleotide sequence ID" value="XM_064843712.1"/>
</dbReference>
<dbReference type="SUPFAM" id="SSF52821">
    <property type="entry name" value="Rhodanese/Cell cycle control phosphatase"/>
    <property type="match status" value="1"/>
</dbReference>
<dbReference type="InterPro" id="IPR036873">
    <property type="entry name" value="Rhodanese-like_dom_sf"/>
</dbReference>
<dbReference type="PANTHER" id="PTHR10953:SF102">
    <property type="entry name" value="ADENYLYLTRANSFERASE AND SULFURTRANSFERASE MOCS3"/>
    <property type="match status" value="1"/>
</dbReference>
<dbReference type="PANTHER" id="PTHR10953">
    <property type="entry name" value="UBIQUITIN-ACTIVATING ENZYME E1"/>
    <property type="match status" value="1"/>
</dbReference>
<accession>A0AAV9NTL7</accession>
<comment type="caution">
    <text evidence="5">The sequence shown here is derived from an EMBL/GenBank/DDBJ whole genome shotgun (WGS) entry which is preliminary data.</text>
</comment>
<dbReference type="PROSITE" id="PS50206">
    <property type="entry name" value="RHODANESE_3"/>
    <property type="match status" value="1"/>
</dbReference>
<dbReference type="GeneID" id="89968303"/>
<dbReference type="Gene3D" id="3.40.250.10">
    <property type="entry name" value="Rhodanese-like domain"/>
    <property type="match status" value="2"/>
</dbReference>
<dbReference type="GO" id="GO:0005737">
    <property type="term" value="C:cytoplasm"/>
    <property type="evidence" value="ECO:0007669"/>
    <property type="project" value="TreeGrafter"/>
</dbReference>
<dbReference type="AlphaFoldDB" id="A0AAV9NTL7"/>
<keyword evidence="1" id="KW-0808">Transferase</keyword>
<dbReference type="GO" id="GO:0042292">
    <property type="term" value="F:URM1 activating enzyme activity"/>
    <property type="evidence" value="ECO:0007669"/>
    <property type="project" value="TreeGrafter"/>
</dbReference>
<feature type="compositionally biased region" description="Acidic residues" evidence="3">
    <location>
        <begin position="583"/>
        <end position="594"/>
    </location>
</feature>
<protein>
    <recommendedName>
        <fullName evidence="4">Rhodanese domain-containing protein</fullName>
    </recommendedName>
</protein>
<name>A0AAV9NTL7_9EURO</name>
<evidence type="ECO:0000259" key="4">
    <source>
        <dbReference type="PROSITE" id="PS50206"/>
    </source>
</evidence>
<dbReference type="GO" id="GO:0002143">
    <property type="term" value="P:tRNA wobble position uridine thiolation"/>
    <property type="evidence" value="ECO:0007669"/>
    <property type="project" value="TreeGrafter"/>
</dbReference>
<feature type="compositionally biased region" description="Acidic residues" evidence="3">
    <location>
        <begin position="627"/>
        <end position="636"/>
    </location>
</feature>
<dbReference type="EMBL" id="JAVRRD010000001">
    <property type="protein sequence ID" value="KAK5064248.1"/>
    <property type="molecule type" value="Genomic_DNA"/>
</dbReference>
<keyword evidence="1" id="KW-0548">Nucleotidyltransferase</keyword>
<evidence type="ECO:0000313" key="5">
    <source>
        <dbReference type="EMBL" id="KAK5064248.1"/>
    </source>
</evidence>
<evidence type="ECO:0000256" key="3">
    <source>
        <dbReference type="SAM" id="MobiDB-lite"/>
    </source>
</evidence>
<feature type="compositionally biased region" description="Low complexity" evidence="3">
    <location>
        <begin position="373"/>
        <end position="383"/>
    </location>
</feature>
<dbReference type="Pfam" id="PF00899">
    <property type="entry name" value="ThiF"/>
    <property type="match status" value="1"/>
</dbReference>
<dbReference type="GO" id="GO:0016779">
    <property type="term" value="F:nucleotidyltransferase activity"/>
    <property type="evidence" value="ECO:0007669"/>
    <property type="project" value="UniProtKB-KW"/>
</dbReference>
<dbReference type="GO" id="GO:0004792">
    <property type="term" value="F:thiosulfate-cyanide sulfurtransferase activity"/>
    <property type="evidence" value="ECO:0007669"/>
    <property type="project" value="TreeGrafter"/>
</dbReference>
<dbReference type="CDD" id="cd00757">
    <property type="entry name" value="ThiF_MoeB_HesA_family"/>
    <property type="match status" value="1"/>
</dbReference>
<proteinExistence type="predicted"/>
<feature type="domain" description="Rhodanese" evidence="4">
    <location>
        <begin position="398"/>
        <end position="433"/>
    </location>
</feature>
<dbReference type="InterPro" id="IPR000594">
    <property type="entry name" value="ThiF_NAD_FAD-bd"/>
</dbReference>
<feature type="region of interest" description="Disordered" evidence="3">
    <location>
        <begin position="552"/>
        <end position="594"/>
    </location>
</feature>
<keyword evidence="6" id="KW-1185">Reference proteome</keyword>
<dbReference type="InterPro" id="IPR001763">
    <property type="entry name" value="Rhodanese-like_dom"/>
</dbReference>